<proteinExistence type="predicted"/>
<dbReference type="eggNOG" id="ENOG5033W91">
    <property type="taxonomic scope" value="Bacteria"/>
</dbReference>
<dbReference type="OrthoDB" id="1429804at2"/>
<evidence type="ECO:0000313" key="2">
    <source>
        <dbReference type="Proteomes" id="UP000003844"/>
    </source>
</evidence>
<sequence length="210" mass="23729">MKNTYKIISGILFLTFGFYSCSTENDEVPKENALEIELAIENKGVFEIESNTYIFKETGETVKFIAEDRAFDFSFLNELNFDVEKIDAKHAGEEVIITNSETAEFIRFFHFKELNSTSLKFDIELSNGQVFRSVIYKFKKDVTQKWHEEFSVAINSSVLGAVIELSQYELGAECGAAIAECARSGGRPKVTMTKTNGWFAAPDACQIECR</sequence>
<evidence type="ECO:0000313" key="1">
    <source>
        <dbReference type="EMBL" id="EHQ03972.1"/>
    </source>
</evidence>
<name>H2BVL6_GILLR</name>
<dbReference type="EMBL" id="JH594606">
    <property type="protein sequence ID" value="EHQ03972.1"/>
    <property type="molecule type" value="Genomic_DNA"/>
</dbReference>
<dbReference type="HOGENOM" id="CLU_1308652_0_0_10"/>
<organism evidence="1 2">
    <name type="scientific">Gillisia limnaea (strain DSM 15749 / LMG 21470 / R-8282)</name>
    <dbReference type="NCBI Taxonomy" id="865937"/>
    <lineage>
        <taxon>Bacteria</taxon>
        <taxon>Pseudomonadati</taxon>
        <taxon>Bacteroidota</taxon>
        <taxon>Flavobacteriia</taxon>
        <taxon>Flavobacteriales</taxon>
        <taxon>Flavobacteriaceae</taxon>
        <taxon>Gillisia</taxon>
    </lineage>
</organism>
<gene>
    <name evidence="1" type="ORF">Gilli_3371</name>
</gene>
<dbReference type="Proteomes" id="UP000003844">
    <property type="component" value="Unassembled WGS sequence"/>
</dbReference>
<reference evidence="2" key="1">
    <citation type="journal article" date="2012" name="Stand. Genomic Sci.">
        <title>Genome sequence of the Antarctic rhodopsins-containing flavobacterium Gillisia limnaea type strain (R-8282(T)).</title>
        <authorList>
            <person name="Riedel T."/>
            <person name="Held B."/>
            <person name="Nolan M."/>
            <person name="Lucas S."/>
            <person name="Lapidus A."/>
            <person name="Tice H."/>
            <person name="Del Rio T.G."/>
            <person name="Cheng J.F."/>
            <person name="Han C."/>
            <person name="Tapia R."/>
            <person name="Goodwin L.A."/>
            <person name="Pitluck S."/>
            <person name="Liolios K."/>
            <person name="Mavromatis K."/>
            <person name="Pagani I."/>
            <person name="Ivanova N."/>
            <person name="Mikhailova N."/>
            <person name="Pati A."/>
            <person name="Chen A."/>
            <person name="Palaniappan K."/>
            <person name="Land M."/>
            <person name="Rohde M."/>
            <person name="Tindall B.J."/>
            <person name="Detter J.C."/>
            <person name="Goker M."/>
            <person name="Bristow J."/>
            <person name="Eisen J.A."/>
            <person name="Markowitz V."/>
            <person name="Hugenholtz P."/>
            <person name="Kyrpides N.C."/>
            <person name="Klenk H.P."/>
            <person name="Woyke T."/>
        </authorList>
    </citation>
    <scope>NUCLEOTIDE SEQUENCE [LARGE SCALE GENOMIC DNA]</scope>
    <source>
        <strain evidence="2">DSM 15749 / LMG 21470 / R-8282</strain>
    </source>
</reference>
<protein>
    <recommendedName>
        <fullName evidence="3">Lipoprotein</fullName>
    </recommendedName>
</protein>
<dbReference type="RefSeq" id="WP_006990277.1">
    <property type="nucleotide sequence ID" value="NZ_JH594606.1"/>
</dbReference>
<dbReference type="AlphaFoldDB" id="H2BVL6"/>
<keyword evidence="2" id="KW-1185">Reference proteome</keyword>
<accession>H2BVL6</accession>
<dbReference type="PROSITE" id="PS51257">
    <property type="entry name" value="PROKAR_LIPOPROTEIN"/>
    <property type="match status" value="1"/>
</dbReference>
<evidence type="ECO:0008006" key="3">
    <source>
        <dbReference type="Google" id="ProtNLM"/>
    </source>
</evidence>